<feature type="domain" description="EamA" evidence="12">
    <location>
        <begin position="153"/>
        <end position="283"/>
    </location>
</feature>
<dbReference type="InterPro" id="IPR000620">
    <property type="entry name" value="EamA_dom"/>
</dbReference>
<feature type="transmembrane region" description="Helical" evidence="11">
    <location>
        <begin position="173"/>
        <end position="193"/>
    </location>
</feature>
<evidence type="ECO:0000256" key="11">
    <source>
        <dbReference type="SAM" id="Phobius"/>
    </source>
</evidence>
<feature type="domain" description="EamA" evidence="12">
    <location>
        <begin position="5"/>
        <end position="136"/>
    </location>
</feature>
<feature type="transmembrane region" description="Helical" evidence="11">
    <location>
        <begin position="105"/>
        <end position="135"/>
    </location>
</feature>
<evidence type="ECO:0000256" key="5">
    <source>
        <dbReference type="ARBA" id="ARBA00022556"/>
    </source>
</evidence>
<keyword evidence="14" id="KW-1185">Reference proteome</keyword>
<evidence type="ECO:0000313" key="13">
    <source>
        <dbReference type="EMBL" id="AVO39336.1"/>
    </source>
</evidence>
<dbReference type="EMBL" id="CP027665">
    <property type="protein sequence ID" value="AVO39336.1"/>
    <property type="molecule type" value="Genomic_DNA"/>
</dbReference>
<reference evidence="14" key="1">
    <citation type="submission" date="2018-03" db="EMBL/GenBank/DDBJ databases">
        <title>Genomic analysis of the strain SH-1 isolated from shrimp intestine.</title>
        <authorList>
            <person name="Kim Y.-S."/>
            <person name="Kim S.-E."/>
            <person name="Kim K.-H."/>
        </authorList>
    </citation>
    <scope>NUCLEOTIDE SEQUENCE [LARGE SCALE GENOMIC DNA]</scope>
    <source>
        <strain evidence="14">SH-1</strain>
    </source>
</reference>
<accession>A0A2S0MTW4</accession>
<evidence type="ECO:0000256" key="9">
    <source>
        <dbReference type="ARBA" id="ARBA00023098"/>
    </source>
</evidence>
<feature type="transmembrane region" description="Helical" evidence="11">
    <location>
        <begin position="65"/>
        <end position="85"/>
    </location>
</feature>
<keyword evidence="8 11" id="KW-1133">Transmembrane helix</keyword>
<dbReference type="Pfam" id="PF00892">
    <property type="entry name" value="EamA"/>
    <property type="match status" value="2"/>
</dbReference>
<feature type="transmembrane region" description="Helical" evidence="11">
    <location>
        <begin position="33"/>
        <end position="53"/>
    </location>
</feature>
<dbReference type="RefSeq" id="WP_106473641.1">
    <property type="nucleotide sequence ID" value="NZ_CP027665.1"/>
</dbReference>
<sequence length="286" mass="30054">MTAAGLALVLTAAVCHAGWNLLVKRLNAGPELVWLFSVLALAIWTPVVAWFGLGGLDRMGGLDLFAIAVSVLLHLGYFLLLQTGYRKGDLSLVYPTARASGPVLSVSFAAIFLGQAVTPQIALGGAIIVIGVLMLTGGFRRSRRAHAGASLGFGLAAGLFIGSYTAWDAWTVATLAVSPLLLDYASHLGRATLLAPVAWRRRATVRALWTGHRGAVVAIAILNPMAYVLVLYAMTFTPVTYVAPVRETSVLLSVLAGSLLLGEGDLPRRLVWAAVCLTGVIVLALA</sequence>
<evidence type="ECO:0000256" key="2">
    <source>
        <dbReference type="ARBA" id="ARBA00022475"/>
    </source>
</evidence>
<dbReference type="InterPro" id="IPR000390">
    <property type="entry name" value="Small_drug/metabolite_transptr"/>
</dbReference>
<dbReference type="GO" id="GO:0005886">
    <property type="term" value="C:plasma membrane"/>
    <property type="evidence" value="ECO:0007669"/>
    <property type="project" value="UniProtKB-SubCell"/>
</dbReference>
<evidence type="ECO:0000256" key="8">
    <source>
        <dbReference type="ARBA" id="ARBA00022989"/>
    </source>
</evidence>
<feature type="transmembrane region" description="Helical" evidence="11">
    <location>
        <begin position="214"/>
        <end position="235"/>
    </location>
</feature>
<comment type="subcellular location">
    <subcellularLocation>
        <location evidence="1">Cell membrane</location>
        <topology evidence="1">Multi-pass membrane protein</topology>
    </subcellularLocation>
</comment>
<keyword evidence="7" id="KW-0448">Lipopolysaccharide biosynthesis</keyword>
<dbReference type="GO" id="GO:0009245">
    <property type="term" value="P:lipid A biosynthetic process"/>
    <property type="evidence" value="ECO:0007669"/>
    <property type="project" value="UniProtKB-KW"/>
</dbReference>
<feature type="transmembrane region" description="Helical" evidence="11">
    <location>
        <begin position="147"/>
        <end position="167"/>
    </location>
</feature>
<evidence type="ECO:0000256" key="7">
    <source>
        <dbReference type="ARBA" id="ARBA00022985"/>
    </source>
</evidence>
<name>A0A2S0MTW4_9RHOB</name>
<evidence type="ECO:0000256" key="1">
    <source>
        <dbReference type="ARBA" id="ARBA00004651"/>
    </source>
</evidence>
<keyword evidence="10 11" id="KW-0472">Membrane</keyword>
<dbReference type="GO" id="GO:0009103">
    <property type="term" value="P:lipopolysaccharide biosynthetic process"/>
    <property type="evidence" value="ECO:0007669"/>
    <property type="project" value="UniProtKB-KW"/>
</dbReference>
<dbReference type="PANTHER" id="PTHR30561">
    <property type="entry name" value="SMR FAMILY PROTON-DEPENDENT DRUG EFFLUX TRANSPORTER SUGE"/>
    <property type="match status" value="1"/>
</dbReference>
<evidence type="ECO:0000313" key="14">
    <source>
        <dbReference type="Proteomes" id="UP000237655"/>
    </source>
</evidence>
<dbReference type="GO" id="GO:0022857">
    <property type="term" value="F:transmembrane transporter activity"/>
    <property type="evidence" value="ECO:0007669"/>
    <property type="project" value="InterPro"/>
</dbReference>
<keyword evidence="5" id="KW-0441">Lipid A biosynthesis</keyword>
<protein>
    <recommendedName>
        <fullName evidence="12">EamA domain-containing protein</fullName>
    </recommendedName>
</protein>
<organism evidence="13 14">
    <name type="scientific">Pukyongiella litopenaei</name>
    <dbReference type="NCBI Taxonomy" id="2605946"/>
    <lineage>
        <taxon>Bacteria</taxon>
        <taxon>Pseudomonadati</taxon>
        <taxon>Pseudomonadota</taxon>
        <taxon>Alphaproteobacteria</taxon>
        <taxon>Rhodobacterales</taxon>
        <taxon>Paracoccaceae</taxon>
        <taxon>Pukyongiella</taxon>
    </lineage>
</organism>
<dbReference type="SUPFAM" id="SSF103481">
    <property type="entry name" value="Multidrug resistance efflux transporter EmrE"/>
    <property type="match status" value="2"/>
</dbReference>
<evidence type="ECO:0000256" key="6">
    <source>
        <dbReference type="ARBA" id="ARBA00022692"/>
    </source>
</evidence>
<dbReference type="Proteomes" id="UP000237655">
    <property type="component" value="Chromosome"/>
</dbReference>
<dbReference type="AlphaFoldDB" id="A0A2S0MTW4"/>
<evidence type="ECO:0000256" key="3">
    <source>
        <dbReference type="ARBA" id="ARBA00022516"/>
    </source>
</evidence>
<proteinExistence type="predicted"/>
<keyword evidence="9" id="KW-0443">Lipid metabolism</keyword>
<dbReference type="KEGG" id="thas:C6Y53_17620"/>
<evidence type="ECO:0000256" key="4">
    <source>
        <dbReference type="ARBA" id="ARBA00022519"/>
    </source>
</evidence>
<keyword evidence="6 11" id="KW-0812">Transmembrane</keyword>
<evidence type="ECO:0000259" key="12">
    <source>
        <dbReference type="Pfam" id="PF00892"/>
    </source>
</evidence>
<dbReference type="Gene3D" id="1.10.3730.20">
    <property type="match status" value="1"/>
</dbReference>
<dbReference type="PANTHER" id="PTHR30561:SF9">
    <property type="entry name" value="4-AMINO-4-DEOXY-L-ARABINOSE-PHOSPHOUNDECAPRENOL FLIPPASE SUBUNIT ARNF-RELATED"/>
    <property type="match status" value="1"/>
</dbReference>
<gene>
    <name evidence="13" type="ORF">C6Y53_17620</name>
</gene>
<keyword evidence="4" id="KW-0997">Cell inner membrane</keyword>
<feature type="transmembrane region" description="Helical" evidence="11">
    <location>
        <begin position="269"/>
        <end position="285"/>
    </location>
</feature>
<dbReference type="InterPro" id="IPR037185">
    <property type="entry name" value="EmrE-like"/>
</dbReference>
<keyword evidence="2" id="KW-1003">Cell membrane</keyword>
<evidence type="ECO:0000256" key="10">
    <source>
        <dbReference type="ARBA" id="ARBA00023136"/>
    </source>
</evidence>
<keyword evidence="3" id="KW-0444">Lipid biosynthesis</keyword>